<comment type="caution">
    <text evidence="4">The sequence shown here is derived from an EMBL/GenBank/DDBJ whole genome shotgun (WGS) entry which is preliminary data.</text>
</comment>
<keyword evidence="3" id="KW-0067">ATP-binding</keyword>
<dbReference type="PANTHER" id="PTHR37825:SF1">
    <property type="entry name" value="TRNA(MET) CYTIDINE ACETATE LIGASE"/>
    <property type="match status" value="1"/>
</dbReference>
<feature type="binding site" evidence="3">
    <location>
        <position position="101"/>
    </location>
    <ligand>
        <name>ATP</name>
        <dbReference type="ChEBI" id="CHEBI:30616"/>
    </ligand>
</feature>
<sequence length="392" mass="44747">MKSCGVIVEYNPFHAGHKYHLSQARQVSGADVVVAVMSGNFLQRGEPAIINKWLRAEEALKQGADLVIELPFAYAVQSADYFATGAVKLLQGLEVENLCFGTDNQEDLDYQGFAAFHQEHLSEIETTFNALKNNGMSYPQQMTAVYRQLYPEWQLDFTSPNHILGMAYAKANQVYQQPMNLYPIQRAVANHHEEKIHSQEFASGTAIRQAAFRQELSQVEKVVTAGSFASLAGESLISWEAAWPLLKYQLLTRSLTDLREIYQMVEGLEYRLKEQVNQAKSFEEFVSLVKTKRFTWTRIQRLCTYVLLNVKQTEIEAVWENSYLRVLGFTEKGREFLSLKGKGSSLPLISNVSQKTEQQVALDIRAGQVYQLFSSHLPEQDYYRKPLYLKKD</sequence>
<dbReference type="NCBIfam" id="NF010191">
    <property type="entry name" value="PRK13670.1"/>
    <property type="match status" value="1"/>
</dbReference>
<dbReference type="GO" id="GO:0006400">
    <property type="term" value="P:tRNA modification"/>
    <property type="evidence" value="ECO:0007669"/>
    <property type="project" value="UniProtKB-UniRule"/>
</dbReference>
<feature type="binding site" evidence="3">
    <location>
        <position position="161"/>
    </location>
    <ligand>
        <name>ATP</name>
        <dbReference type="ChEBI" id="CHEBI:30616"/>
    </ligand>
</feature>
<keyword evidence="5" id="KW-1185">Reference proteome</keyword>
<dbReference type="SUPFAM" id="SSF52374">
    <property type="entry name" value="Nucleotidylyl transferase"/>
    <property type="match status" value="1"/>
</dbReference>
<dbReference type="GO" id="GO:0000049">
    <property type="term" value="F:tRNA binding"/>
    <property type="evidence" value="ECO:0007669"/>
    <property type="project" value="UniProtKB-KW"/>
</dbReference>
<gene>
    <name evidence="3" type="primary">tmcAL</name>
    <name evidence="4" type="ORF">CBF35_08640</name>
</gene>
<accession>A0A429ZMN2</accession>
<keyword evidence="3" id="KW-0547">Nucleotide-binding</keyword>
<dbReference type="Proteomes" id="UP000287239">
    <property type="component" value="Unassembled WGS sequence"/>
</dbReference>
<dbReference type="AlphaFoldDB" id="A0A429ZMN2"/>
<dbReference type="Pfam" id="PF05636">
    <property type="entry name" value="HIGH_NTase1"/>
    <property type="match status" value="1"/>
</dbReference>
<reference evidence="4 5" key="1">
    <citation type="submission" date="2017-05" db="EMBL/GenBank/DDBJ databases">
        <title>Vagococcus spp. assemblies.</title>
        <authorList>
            <person name="Gulvik C.A."/>
        </authorList>
    </citation>
    <scope>NUCLEOTIDE SEQUENCE [LARGE SCALE GENOMIC DNA]</scope>
    <source>
        <strain evidence="4 5">NCFB 2777</strain>
    </source>
</reference>
<comment type="subcellular location">
    <subcellularLocation>
        <location evidence="3">Cytoplasm</location>
    </subcellularLocation>
</comment>
<organism evidence="4 5">
    <name type="scientific">Vagococcus salmoninarum</name>
    <dbReference type="NCBI Taxonomy" id="2739"/>
    <lineage>
        <taxon>Bacteria</taxon>
        <taxon>Bacillati</taxon>
        <taxon>Bacillota</taxon>
        <taxon>Bacilli</taxon>
        <taxon>Lactobacillales</taxon>
        <taxon>Enterococcaceae</taxon>
        <taxon>Vagococcus</taxon>
    </lineage>
</organism>
<keyword evidence="1 3" id="KW-0436">Ligase</keyword>
<comment type="catalytic activity">
    <reaction evidence="3">
        <text>cytidine(34) in elongator tRNA(Met) + acetate + ATP = N(4)-acetylcytidine(34) in elongator tRNA(Met) + AMP + diphosphate</text>
        <dbReference type="Rhea" id="RHEA:58144"/>
        <dbReference type="Rhea" id="RHEA-COMP:10693"/>
        <dbReference type="Rhea" id="RHEA-COMP:10694"/>
        <dbReference type="ChEBI" id="CHEBI:30089"/>
        <dbReference type="ChEBI" id="CHEBI:30616"/>
        <dbReference type="ChEBI" id="CHEBI:33019"/>
        <dbReference type="ChEBI" id="CHEBI:74900"/>
        <dbReference type="ChEBI" id="CHEBI:82748"/>
        <dbReference type="ChEBI" id="CHEBI:456215"/>
    </reaction>
</comment>
<dbReference type="Gene3D" id="3.40.50.620">
    <property type="entry name" value="HUPs"/>
    <property type="match status" value="1"/>
</dbReference>
<keyword evidence="2 3" id="KW-0819">tRNA processing</keyword>
<dbReference type="OrthoDB" id="9769796at2"/>
<keyword evidence="3" id="KW-0963">Cytoplasm</keyword>
<keyword evidence="3" id="KW-0694">RNA-binding</keyword>
<dbReference type="HAMAP" id="MF_01539">
    <property type="entry name" value="TmcAL"/>
    <property type="match status" value="1"/>
</dbReference>
<evidence type="ECO:0000256" key="1">
    <source>
        <dbReference type="ARBA" id="ARBA00022598"/>
    </source>
</evidence>
<keyword evidence="3" id="KW-0820">tRNA-binding</keyword>
<dbReference type="EMBL" id="NGJU01000012">
    <property type="protein sequence ID" value="RST94928.1"/>
    <property type="molecule type" value="Genomic_DNA"/>
</dbReference>
<dbReference type="InterPro" id="IPR008513">
    <property type="entry name" value="tRNA(Met)_cyd_acetate_ligase"/>
</dbReference>
<dbReference type="RefSeq" id="WP_126780151.1">
    <property type="nucleotide sequence ID" value="NZ_NGJU01000012.1"/>
</dbReference>
<dbReference type="GeneID" id="98568436"/>
<name>A0A429ZMN2_9ENTE</name>
<comment type="function">
    <text evidence="3">Catalyzes the formation of N(4)-acetylcytidine (ac(4)C) at the wobble position of elongator tRNA(Met), using acetate and ATP as substrates. First activates an acetate ion to form acetyladenylate (Ac-AMP) and then transfers the acetyl group to tRNA to form ac(4)C34.</text>
</comment>
<dbReference type="PANTHER" id="PTHR37825">
    <property type="entry name" value="TRNA(MET) CYTIDINE ACETATE LIGASE"/>
    <property type="match status" value="1"/>
</dbReference>
<dbReference type="EC" id="6.3.4.-" evidence="3"/>
<evidence type="ECO:0000313" key="5">
    <source>
        <dbReference type="Proteomes" id="UP000287239"/>
    </source>
</evidence>
<feature type="binding site" evidence="3">
    <location>
        <begin position="7"/>
        <end position="20"/>
    </location>
    <ligand>
        <name>ATP</name>
        <dbReference type="ChEBI" id="CHEBI:30616"/>
    </ligand>
</feature>
<evidence type="ECO:0000256" key="3">
    <source>
        <dbReference type="HAMAP-Rule" id="MF_01539"/>
    </source>
</evidence>
<comment type="caution">
    <text evidence="3">Lacks conserved residue(s) required for the propagation of feature annotation.</text>
</comment>
<evidence type="ECO:0000313" key="4">
    <source>
        <dbReference type="EMBL" id="RST94928.1"/>
    </source>
</evidence>
<evidence type="ECO:0000256" key="2">
    <source>
        <dbReference type="ARBA" id="ARBA00022694"/>
    </source>
</evidence>
<proteinExistence type="inferred from homology"/>
<dbReference type="InterPro" id="IPR014729">
    <property type="entry name" value="Rossmann-like_a/b/a_fold"/>
</dbReference>
<dbReference type="GO" id="GO:0005737">
    <property type="term" value="C:cytoplasm"/>
    <property type="evidence" value="ECO:0007669"/>
    <property type="project" value="UniProtKB-SubCell"/>
</dbReference>
<protein>
    <recommendedName>
        <fullName evidence="3">tRNA(Met) cytidine acetate ligase</fullName>
        <ecNumber evidence="3">6.3.4.-</ecNumber>
    </recommendedName>
</protein>
<comment type="similarity">
    <text evidence="3">Belongs to the TmcAL family.</text>
</comment>
<dbReference type="GO" id="GO:0005524">
    <property type="term" value="F:ATP binding"/>
    <property type="evidence" value="ECO:0007669"/>
    <property type="project" value="UniProtKB-KW"/>
</dbReference>
<dbReference type="GO" id="GO:0016879">
    <property type="term" value="F:ligase activity, forming carbon-nitrogen bonds"/>
    <property type="evidence" value="ECO:0007669"/>
    <property type="project" value="UniProtKB-UniRule"/>
</dbReference>
<feature type="binding site" evidence="3">
    <location>
        <position position="186"/>
    </location>
    <ligand>
        <name>ATP</name>
        <dbReference type="ChEBI" id="CHEBI:30616"/>
    </ligand>
</feature>